<proteinExistence type="predicted"/>
<accession>A0A7I4Z3X2</accession>
<dbReference type="WBParaSite" id="HCON_00169220-00001">
    <property type="protein sequence ID" value="HCON_00169220-00001"/>
    <property type="gene ID" value="HCON_00169220"/>
</dbReference>
<dbReference type="OrthoDB" id="10513650at2759"/>
<name>A0A7I4Z3X2_HAECO</name>
<protein>
    <submittedName>
        <fullName evidence="3">BZIP domain-containing protein</fullName>
    </submittedName>
</protein>
<evidence type="ECO:0000256" key="1">
    <source>
        <dbReference type="SAM" id="MobiDB-lite"/>
    </source>
</evidence>
<keyword evidence="2" id="KW-1185">Reference proteome</keyword>
<evidence type="ECO:0000313" key="2">
    <source>
        <dbReference type="Proteomes" id="UP000025227"/>
    </source>
</evidence>
<dbReference type="AlphaFoldDB" id="A0A7I4Z3X2"/>
<organism evidence="2 3">
    <name type="scientific">Haemonchus contortus</name>
    <name type="common">Barber pole worm</name>
    <dbReference type="NCBI Taxonomy" id="6289"/>
    <lineage>
        <taxon>Eukaryota</taxon>
        <taxon>Metazoa</taxon>
        <taxon>Ecdysozoa</taxon>
        <taxon>Nematoda</taxon>
        <taxon>Chromadorea</taxon>
        <taxon>Rhabditida</taxon>
        <taxon>Rhabditina</taxon>
        <taxon>Rhabditomorpha</taxon>
        <taxon>Strongyloidea</taxon>
        <taxon>Trichostrongylidae</taxon>
        <taxon>Haemonchus</taxon>
    </lineage>
</organism>
<feature type="region of interest" description="Disordered" evidence="1">
    <location>
        <begin position="48"/>
        <end position="67"/>
    </location>
</feature>
<dbReference type="Proteomes" id="UP000025227">
    <property type="component" value="Unplaced"/>
</dbReference>
<sequence>MVAELKREVYVKHIQLQAEMNDQREGTKNLCEGIEGIKYIATGTNCDREQEHSEHAEQQTKPKDVNTEELKEDLLNMYYESGEPKSHDDSINSLFYLSDDDNTARKRYRRHQKRMELEARITEIKKYSREN</sequence>
<evidence type="ECO:0000313" key="3">
    <source>
        <dbReference type="WBParaSite" id="HCON_00169220-00001"/>
    </source>
</evidence>
<reference evidence="3" key="1">
    <citation type="submission" date="2020-12" db="UniProtKB">
        <authorList>
            <consortium name="WormBaseParasite"/>
        </authorList>
    </citation>
    <scope>IDENTIFICATION</scope>
    <source>
        <strain evidence="3">MHco3</strain>
    </source>
</reference>